<name>A0AAV4N5E4_CAEEX</name>
<gene>
    <name evidence="1" type="ORF">CEXT_812621</name>
</gene>
<proteinExistence type="predicted"/>
<reference evidence="1 2" key="1">
    <citation type="submission" date="2021-06" db="EMBL/GenBank/DDBJ databases">
        <title>Caerostris extrusa draft genome.</title>
        <authorList>
            <person name="Kono N."/>
            <person name="Arakawa K."/>
        </authorList>
    </citation>
    <scope>NUCLEOTIDE SEQUENCE [LARGE SCALE GENOMIC DNA]</scope>
</reference>
<evidence type="ECO:0000313" key="1">
    <source>
        <dbReference type="EMBL" id="GIX78792.1"/>
    </source>
</evidence>
<protein>
    <submittedName>
        <fullName evidence="1">Uncharacterized protein</fullName>
    </submittedName>
</protein>
<sequence length="79" mass="8708">MLNHFPFISLPTAGTERSDAVASGYLCILARISPICVVVANRYLVGWTGQKLAFDWFAGINFTLKYSADFVACVVSKFK</sequence>
<comment type="caution">
    <text evidence="1">The sequence shown here is derived from an EMBL/GenBank/DDBJ whole genome shotgun (WGS) entry which is preliminary data.</text>
</comment>
<accession>A0AAV4N5E4</accession>
<evidence type="ECO:0000313" key="2">
    <source>
        <dbReference type="Proteomes" id="UP001054945"/>
    </source>
</evidence>
<keyword evidence="2" id="KW-1185">Reference proteome</keyword>
<dbReference type="AlphaFoldDB" id="A0AAV4N5E4"/>
<dbReference type="Proteomes" id="UP001054945">
    <property type="component" value="Unassembled WGS sequence"/>
</dbReference>
<organism evidence="1 2">
    <name type="scientific">Caerostris extrusa</name>
    <name type="common">Bark spider</name>
    <name type="synonym">Caerostris bankana</name>
    <dbReference type="NCBI Taxonomy" id="172846"/>
    <lineage>
        <taxon>Eukaryota</taxon>
        <taxon>Metazoa</taxon>
        <taxon>Ecdysozoa</taxon>
        <taxon>Arthropoda</taxon>
        <taxon>Chelicerata</taxon>
        <taxon>Arachnida</taxon>
        <taxon>Araneae</taxon>
        <taxon>Araneomorphae</taxon>
        <taxon>Entelegynae</taxon>
        <taxon>Araneoidea</taxon>
        <taxon>Araneidae</taxon>
        <taxon>Caerostris</taxon>
    </lineage>
</organism>
<dbReference type="EMBL" id="BPLR01020440">
    <property type="protein sequence ID" value="GIX78792.1"/>
    <property type="molecule type" value="Genomic_DNA"/>
</dbReference>